<dbReference type="InterPro" id="IPR029063">
    <property type="entry name" value="SAM-dependent_MTases_sf"/>
</dbReference>
<keyword evidence="8" id="KW-1185">Reference proteome</keyword>
<comment type="caution">
    <text evidence="5">Lacks conserved residue(s) required for the propagation of feature annotation.</text>
</comment>
<evidence type="ECO:0000256" key="5">
    <source>
        <dbReference type="PROSITE-ProRule" id="PRU01023"/>
    </source>
</evidence>
<dbReference type="PANTHER" id="PTHR22807:SF53">
    <property type="entry name" value="RIBOSOMAL RNA SMALL SUBUNIT METHYLTRANSFERASE B-RELATED"/>
    <property type="match status" value="1"/>
</dbReference>
<reference evidence="7 8" key="1">
    <citation type="submission" date="2023-09" db="EMBL/GenBank/DDBJ databases">
        <authorList>
            <person name="Rey-Velasco X."/>
        </authorList>
    </citation>
    <scope>NUCLEOTIDE SEQUENCE [LARGE SCALE GENOMIC DNA]</scope>
    <source>
        <strain evidence="7 8">W311</strain>
    </source>
</reference>
<dbReference type="PROSITE" id="PS51686">
    <property type="entry name" value="SAM_MT_RSMB_NOP"/>
    <property type="match status" value="1"/>
</dbReference>
<feature type="binding site" evidence="5">
    <location>
        <position position="264"/>
    </location>
    <ligand>
        <name>S-adenosyl-L-methionine</name>
        <dbReference type="ChEBI" id="CHEBI:59789"/>
    </ligand>
</feature>
<dbReference type="CDD" id="cd02440">
    <property type="entry name" value="AdoMet_MTases"/>
    <property type="match status" value="1"/>
</dbReference>
<organism evidence="7 8">
    <name type="scientific">Stakelama saccharophila</name>
    <dbReference type="NCBI Taxonomy" id="3075605"/>
    <lineage>
        <taxon>Bacteria</taxon>
        <taxon>Pseudomonadati</taxon>
        <taxon>Pseudomonadota</taxon>
        <taxon>Alphaproteobacteria</taxon>
        <taxon>Sphingomonadales</taxon>
        <taxon>Sphingomonadaceae</taxon>
        <taxon>Stakelama</taxon>
    </lineage>
</organism>
<dbReference type="GO" id="GO:0032259">
    <property type="term" value="P:methylation"/>
    <property type="evidence" value="ECO:0007669"/>
    <property type="project" value="UniProtKB-KW"/>
</dbReference>
<dbReference type="EMBL" id="CP135076">
    <property type="protein sequence ID" value="WNO52499.1"/>
    <property type="molecule type" value="Genomic_DNA"/>
</dbReference>
<dbReference type="InterPro" id="IPR023267">
    <property type="entry name" value="RCMT"/>
</dbReference>
<evidence type="ECO:0000256" key="3">
    <source>
        <dbReference type="ARBA" id="ARBA00022691"/>
    </source>
</evidence>
<evidence type="ECO:0000256" key="4">
    <source>
        <dbReference type="ARBA" id="ARBA00022884"/>
    </source>
</evidence>
<dbReference type="RefSeq" id="WP_313913002.1">
    <property type="nucleotide sequence ID" value="NZ_CP135076.1"/>
</dbReference>
<evidence type="ECO:0000256" key="1">
    <source>
        <dbReference type="ARBA" id="ARBA00022603"/>
    </source>
</evidence>
<evidence type="ECO:0000313" key="8">
    <source>
        <dbReference type="Proteomes" id="UP001302249"/>
    </source>
</evidence>
<proteinExistence type="inferred from homology"/>
<keyword evidence="4 5" id="KW-0694">RNA-binding</keyword>
<keyword evidence="3 5" id="KW-0949">S-adenosyl-L-methionine</keyword>
<dbReference type="Pfam" id="PF01189">
    <property type="entry name" value="Methyltr_RsmB-F"/>
    <property type="match status" value="1"/>
</dbReference>
<feature type="binding site" evidence="5">
    <location>
        <position position="235"/>
    </location>
    <ligand>
        <name>S-adenosyl-L-methionine</name>
        <dbReference type="ChEBI" id="CHEBI:59789"/>
    </ligand>
</feature>
<feature type="domain" description="SAM-dependent MTase RsmB/NOP-type" evidence="6">
    <location>
        <begin position="113"/>
        <end position="394"/>
    </location>
</feature>
<dbReference type="GO" id="GO:0008168">
    <property type="term" value="F:methyltransferase activity"/>
    <property type="evidence" value="ECO:0007669"/>
    <property type="project" value="UniProtKB-KW"/>
</dbReference>
<sequence length="395" mass="42802">MTPSARTQAAIEVLDRIIEAARDQGAAADTILQRYFGERRYAGSKDRKAIRAVVYDAIRLLGDRPESGRTAMLALARRRPDLIEHFGAGRYGPSSIAGEEVPATEGYAPEWLVDELDRSGIDAFERNALLARAPLDLRVNPLRAKIEDVAEALPDTSPIDAVPMGLRVHEELTVDRLPLYRNGAFEIQDAGSQIVSLAPGAAPGMTVVDLCAGAGGKTLAMAALMADRGRILACDTVKRRLERLAPRAERAGVSIVETRLLDSDGEREQLADLEGQADIVLVDAPCSGTGTWRRNPESRWRLTPKRLDRLVAQQAELLDIGSQLVRPGGALVHIVCSVLDREGVDQVSQFLDRHPGWRAEPLSLPAGDAHGGGVRLTPARHSTDGFFVAKLSRPC</sequence>
<gene>
    <name evidence="7" type="ORF">RPR59_08405</name>
</gene>
<dbReference type="Proteomes" id="UP001302249">
    <property type="component" value="Chromosome"/>
</dbReference>
<evidence type="ECO:0000256" key="2">
    <source>
        <dbReference type="ARBA" id="ARBA00022679"/>
    </source>
</evidence>
<keyword evidence="2 5" id="KW-0808">Transferase</keyword>
<evidence type="ECO:0000313" key="7">
    <source>
        <dbReference type="EMBL" id="WNO52499.1"/>
    </source>
</evidence>
<name>A0ABZ0B555_9SPHN</name>
<evidence type="ECO:0000259" key="6">
    <source>
        <dbReference type="PROSITE" id="PS51686"/>
    </source>
</evidence>
<keyword evidence="1 5" id="KW-0489">Methyltransferase</keyword>
<dbReference type="EC" id="2.1.1.-" evidence="7"/>
<dbReference type="SUPFAM" id="SSF53335">
    <property type="entry name" value="S-adenosyl-L-methionine-dependent methyltransferases"/>
    <property type="match status" value="1"/>
</dbReference>
<feature type="active site" description="Nucleophile" evidence="5">
    <location>
        <position position="336"/>
    </location>
</feature>
<dbReference type="PANTHER" id="PTHR22807">
    <property type="entry name" value="NOP2 YEAST -RELATED NOL1/NOP2/FMU SUN DOMAIN-CONTAINING"/>
    <property type="match status" value="1"/>
</dbReference>
<dbReference type="InterPro" id="IPR049560">
    <property type="entry name" value="MeTrfase_RsmB-F_NOP2_cat"/>
</dbReference>
<accession>A0ABZ0B555</accession>
<protein>
    <submittedName>
        <fullName evidence="7">RsmB/NOP family class I SAM-dependent RNA methyltransferase</fullName>
        <ecNumber evidence="7">2.1.1.-</ecNumber>
    </submittedName>
</protein>
<feature type="binding site" evidence="5">
    <location>
        <position position="283"/>
    </location>
    <ligand>
        <name>S-adenosyl-L-methionine</name>
        <dbReference type="ChEBI" id="CHEBI:59789"/>
    </ligand>
</feature>
<comment type="similarity">
    <text evidence="5">Belongs to the class I-like SAM-binding methyltransferase superfamily. RsmB/NOP family.</text>
</comment>
<dbReference type="PRINTS" id="PR02008">
    <property type="entry name" value="RCMTFAMILY"/>
</dbReference>
<dbReference type="Gene3D" id="3.40.50.150">
    <property type="entry name" value="Vaccinia Virus protein VP39"/>
    <property type="match status" value="1"/>
</dbReference>
<dbReference type="InterPro" id="IPR001678">
    <property type="entry name" value="MeTrfase_RsmB-F_NOP2_dom"/>
</dbReference>